<dbReference type="SUPFAM" id="SSF53474">
    <property type="entry name" value="alpha/beta-Hydrolases"/>
    <property type="match status" value="1"/>
</dbReference>
<dbReference type="Gene3D" id="3.40.50.1820">
    <property type="entry name" value="alpha/beta hydrolase"/>
    <property type="match status" value="1"/>
</dbReference>
<organism evidence="3 4">
    <name type="scientific">Inhella proteolytica</name>
    <dbReference type="NCBI Taxonomy" id="2795029"/>
    <lineage>
        <taxon>Bacteria</taxon>
        <taxon>Pseudomonadati</taxon>
        <taxon>Pseudomonadota</taxon>
        <taxon>Betaproteobacteria</taxon>
        <taxon>Burkholderiales</taxon>
        <taxon>Sphaerotilaceae</taxon>
        <taxon>Inhella</taxon>
    </lineage>
</organism>
<gene>
    <name evidence="3" type="ORF">I7X39_09350</name>
</gene>
<keyword evidence="3" id="KW-0378">Hydrolase</keyword>
<dbReference type="Pfam" id="PF00561">
    <property type="entry name" value="Abhydrolase_1"/>
    <property type="match status" value="1"/>
</dbReference>
<keyword evidence="4" id="KW-1185">Reference proteome</keyword>
<accession>A0A931NDY6</accession>
<keyword evidence="1" id="KW-0732">Signal</keyword>
<dbReference type="PANTHER" id="PTHR12277:SF81">
    <property type="entry name" value="PROTEIN ABHD13"/>
    <property type="match status" value="1"/>
</dbReference>
<feature type="chain" id="PRO_5037393903" evidence="1">
    <location>
        <begin position="25"/>
        <end position="289"/>
    </location>
</feature>
<dbReference type="InterPro" id="IPR000073">
    <property type="entry name" value="AB_hydrolase_1"/>
</dbReference>
<dbReference type="Proteomes" id="UP000613266">
    <property type="component" value="Unassembled WGS sequence"/>
</dbReference>
<feature type="domain" description="AB hydrolase-1" evidence="2">
    <location>
        <begin position="76"/>
        <end position="199"/>
    </location>
</feature>
<reference evidence="3" key="1">
    <citation type="submission" date="2020-12" db="EMBL/GenBank/DDBJ databases">
        <title>The genome sequence of Inhella sp. 1Y17.</title>
        <authorList>
            <person name="Liu Y."/>
        </authorList>
    </citation>
    <scope>NUCLEOTIDE SEQUENCE</scope>
    <source>
        <strain evidence="3">1Y17</strain>
    </source>
</reference>
<dbReference type="PROSITE" id="PS51257">
    <property type="entry name" value="PROKAR_LIPOPROTEIN"/>
    <property type="match status" value="1"/>
</dbReference>
<evidence type="ECO:0000256" key="1">
    <source>
        <dbReference type="SAM" id="SignalP"/>
    </source>
</evidence>
<dbReference type="InterPro" id="IPR029058">
    <property type="entry name" value="AB_hydrolase_fold"/>
</dbReference>
<comment type="caution">
    <text evidence="3">The sequence shown here is derived from an EMBL/GenBank/DDBJ whole genome shotgun (WGS) entry which is preliminary data.</text>
</comment>
<sequence>MARPSLRRLSLALLPLLLGACALKTVDITEDQFLRGRKSDWVSDRITRSNLELALPDLPGQSLKGWRLNHPAPKATLIYFYGGGNNLWDNARLMHELAQKLEVDVVSFDVRGTGASGGQTRFETMRADALRIYDQQRKPGQPTLVLGYSLGSVAAVHLAANRPVEGLMVAAGISSFEEARGHFDKLVPWYAKPFVELKFDPAFLQRPQPVDEMPKVQAPTLVMHGEADETLPVQCGDSLAQASKAGWKRYLRIPAKGHGNLPLVSGEGLEALRALVAEAGQRTATVAGR</sequence>
<dbReference type="EMBL" id="JAEDAK010000005">
    <property type="protein sequence ID" value="MBH9577112.1"/>
    <property type="molecule type" value="Genomic_DNA"/>
</dbReference>
<protein>
    <submittedName>
        <fullName evidence="3">Alpha/beta fold hydrolase</fullName>
    </submittedName>
</protein>
<dbReference type="RefSeq" id="WP_198110886.1">
    <property type="nucleotide sequence ID" value="NZ_JAEDAK010000005.1"/>
</dbReference>
<dbReference type="AlphaFoldDB" id="A0A931NDY6"/>
<evidence type="ECO:0000313" key="3">
    <source>
        <dbReference type="EMBL" id="MBH9577112.1"/>
    </source>
</evidence>
<dbReference type="GO" id="GO:0016787">
    <property type="term" value="F:hydrolase activity"/>
    <property type="evidence" value="ECO:0007669"/>
    <property type="project" value="UniProtKB-KW"/>
</dbReference>
<feature type="signal peptide" evidence="1">
    <location>
        <begin position="1"/>
        <end position="24"/>
    </location>
</feature>
<name>A0A931NDY6_9BURK</name>
<dbReference type="PANTHER" id="PTHR12277">
    <property type="entry name" value="ALPHA/BETA HYDROLASE DOMAIN-CONTAINING PROTEIN"/>
    <property type="match status" value="1"/>
</dbReference>
<proteinExistence type="predicted"/>
<evidence type="ECO:0000313" key="4">
    <source>
        <dbReference type="Proteomes" id="UP000613266"/>
    </source>
</evidence>
<evidence type="ECO:0000259" key="2">
    <source>
        <dbReference type="Pfam" id="PF00561"/>
    </source>
</evidence>